<comment type="caution">
    <text evidence="1">The sequence shown here is derived from an EMBL/GenBank/DDBJ whole genome shotgun (WGS) entry which is preliminary data.</text>
</comment>
<name>A0ACB6QFH6_9PLEO</name>
<dbReference type="Proteomes" id="UP000799755">
    <property type="component" value="Unassembled WGS sequence"/>
</dbReference>
<keyword evidence="2" id="KW-1185">Reference proteome</keyword>
<accession>A0ACB6QFH6</accession>
<reference evidence="1" key="1">
    <citation type="journal article" date="2020" name="Stud. Mycol.">
        <title>101 Dothideomycetes genomes: a test case for predicting lifestyles and emergence of pathogens.</title>
        <authorList>
            <person name="Haridas S."/>
            <person name="Albert R."/>
            <person name="Binder M."/>
            <person name="Bloem J."/>
            <person name="Labutti K."/>
            <person name="Salamov A."/>
            <person name="Andreopoulos B."/>
            <person name="Baker S."/>
            <person name="Barry K."/>
            <person name="Bills G."/>
            <person name="Bluhm B."/>
            <person name="Cannon C."/>
            <person name="Castanera R."/>
            <person name="Culley D."/>
            <person name="Daum C."/>
            <person name="Ezra D."/>
            <person name="Gonzalez J."/>
            <person name="Henrissat B."/>
            <person name="Kuo A."/>
            <person name="Liang C."/>
            <person name="Lipzen A."/>
            <person name="Lutzoni F."/>
            <person name="Magnuson J."/>
            <person name="Mondo S."/>
            <person name="Nolan M."/>
            <person name="Ohm R."/>
            <person name="Pangilinan J."/>
            <person name="Park H.-J."/>
            <person name="Ramirez L."/>
            <person name="Alfaro M."/>
            <person name="Sun H."/>
            <person name="Tritt A."/>
            <person name="Yoshinaga Y."/>
            <person name="Zwiers L.-H."/>
            <person name="Turgeon B."/>
            <person name="Goodwin S."/>
            <person name="Spatafora J."/>
            <person name="Crous P."/>
            <person name="Grigoriev I."/>
        </authorList>
    </citation>
    <scope>NUCLEOTIDE SEQUENCE</scope>
    <source>
        <strain evidence="1">ATCC 200398</strain>
    </source>
</reference>
<evidence type="ECO:0000313" key="1">
    <source>
        <dbReference type="EMBL" id="KAF2465338.1"/>
    </source>
</evidence>
<dbReference type="EMBL" id="MU003530">
    <property type="protein sequence ID" value="KAF2465338.1"/>
    <property type="molecule type" value="Genomic_DNA"/>
</dbReference>
<organism evidence="1 2">
    <name type="scientific">Lindgomyces ingoldianus</name>
    <dbReference type="NCBI Taxonomy" id="673940"/>
    <lineage>
        <taxon>Eukaryota</taxon>
        <taxon>Fungi</taxon>
        <taxon>Dikarya</taxon>
        <taxon>Ascomycota</taxon>
        <taxon>Pezizomycotina</taxon>
        <taxon>Dothideomycetes</taxon>
        <taxon>Pleosporomycetidae</taxon>
        <taxon>Pleosporales</taxon>
        <taxon>Lindgomycetaceae</taxon>
        <taxon>Lindgomyces</taxon>
    </lineage>
</organism>
<proteinExistence type="predicted"/>
<evidence type="ECO:0000313" key="2">
    <source>
        <dbReference type="Proteomes" id="UP000799755"/>
    </source>
</evidence>
<protein>
    <submittedName>
        <fullName evidence="1">Uncharacterized protein</fullName>
    </submittedName>
</protein>
<gene>
    <name evidence="1" type="ORF">BDR25DRAFT_360695</name>
</gene>
<sequence>MRRQGKVKEAALPESGEEKCYVPTMDPISLTAQLGRVSMEAKPQPSRVVLAHVHWSCTVPEPCPWLAPLNEESGGQIIFWRWKRKHAGEAASQVAELCLPLISTLACTEIRFIELNKKRSAPEASAITARPHSRQITPDIQPYQKDSGRAANPTSTHSSNPSLLHHHRHLAGLGLWLPQVQQNVIPNQRILFLLTYYNIELHSLTGMWLIGFVLIHEVERADVNYALASKMSHLLIVQIVQFKGSSNAFTKVFTLSEQQRFCVSFILKVFKYPSRTISLLGLQSPQQSLRQSGSRAEHTRNGIGLDLQNIWIASMYTWYPSSAHTGLVRQKVEHLKTPVIVYVHRGIGEILLFGDGFTSPLYRSCLTIHSFNSTEHFQRSFIKADSSNDSIRIALKEIVTSVILPKASGESRNETTQSLCLIHKMEYEEDLPTVILELVCTKLKHHMGNVKLYMPSSLSSLTLPELDRRGKGMRALSGVIISHEPKTGRVHSTLTSMSYPRQSEARTTHHNNPYEARRGSCTLITYRSTEHIAFKGIPPTADKAV</sequence>